<dbReference type="InterPro" id="IPR025622">
    <property type="entry name" value="YqzE"/>
</dbReference>
<gene>
    <name evidence="1" type="ORF">SAMN05216353_101177</name>
</gene>
<proteinExistence type="predicted"/>
<dbReference type="Proteomes" id="UP000198897">
    <property type="component" value="Unassembled WGS sequence"/>
</dbReference>
<accession>A0A1I2JJD9</accession>
<evidence type="ECO:0000313" key="2">
    <source>
        <dbReference type="Proteomes" id="UP000198897"/>
    </source>
</evidence>
<dbReference type="EMBL" id="FOOG01000001">
    <property type="protein sequence ID" value="SFF54208.1"/>
    <property type="molecule type" value="Genomic_DNA"/>
</dbReference>
<evidence type="ECO:0000313" key="1">
    <source>
        <dbReference type="EMBL" id="SFF54208.1"/>
    </source>
</evidence>
<dbReference type="AlphaFoldDB" id="A0A1I2JJD9"/>
<dbReference type="RefSeq" id="WP_089749196.1">
    <property type="nucleotide sequence ID" value="NZ_FOOG01000001.1"/>
</dbReference>
<organism evidence="1 2">
    <name type="scientific">Halobacillus alkaliphilus</name>
    <dbReference type="NCBI Taxonomy" id="396056"/>
    <lineage>
        <taxon>Bacteria</taxon>
        <taxon>Bacillati</taxon>
        <taxon>Bacillota</taxon>
        <taxon>Bacilli</taxon>
        <taxon>Bacillales</taxon>
        <taxon>Bacillaceae</taxon>
        <taxon>Halobacillus</taxon>
    </lineage>
</organism>
<protein>
    <submittedName>
        <fullName evidence="1">YqzE-like protein</fullName>
    </submittedName>
</protein>
<name>A0A1I2JJD9_9BACI</name>
<sequence>MDRNDYVKYLTEEMVKYMQMSKQEKKQRKAAKPSKKSAFYWFGIIPFALRMIKKKHKTTES</sequence>
<reference evidence="2" key="1">
    <citation type="submission" date="2016-10" db="EMBL/GenBank/DDBJ databases">
        <authorList>
            <person name="Varghese N."/>
            <person name="Submissions S."/>
        </authorList>
    </citation>
    <scope>NUCLEOTIDE SEQUENCE [LARGE SCALE GENOMIC DNA]</scope>
    <source>
        <strain evidence="2">FP5</strain>
    </source>
</reference>
<dbReference type="Pfam" id="PF14038">
    <property type="entry name" value="YqzE"/>
    <property type="match status" value="1"/>
</dbReference>
<keyword evidence="2" id="KW-1185">Reference proteome</keyword>